<protein>
    <submittedName>
        <fullName evidence="2">Uncharacterized protein</fullName>
    </submittedName>
</protein>
<dbReference type="EMBL" id="JAVIZA010000001">
    <property type="protein sequence ID" value="MDR6168244.1"/>
    <property type="molecule type" value="Genomic_DNA"/>
</dbReference>
<evidence type="ECO:0000313" key="2">
    <source>
        <dbReference type="EMBL" id="MDR6168244.1"/>
    </source>
</evidence>
<gene>
    <name evidence="2" type="ORF">QE367_002448</name>
</gene>
<dbReference type="Proteomes" id="UP001260188">
    <property type="component" value="Unassembled WGS sequence"/>
</dbReference>
<comment type="caution">
    <text evidence="2">The sequence shown here is derived from an EMBL/GenBank/DDBJ whole genome shotgun (WGS) entry which is preliminary data.</text>
</comment>
<name>A0ABU1I5K8_9MICO</name>
<organism evidence="2 3">
    <name type="scientific">Microbacterium paludicola</name>
    <dbReference type="NCBI Taxonomy" id="300019"/>
    <lineage>
        <taxon>Bacteria</taxon>
        <taxon>Bacillati</taxon>
        <taxon>Actinomycetota</taxon>
        <taxon>Actinomycetes</taxon>
        <taxon>Micrococcales</taxon>
        <taxon>Microbacteriaceae</taxon>
        <taxon>Microbacterium</taxon>
    </lineage>
</organism>
<dbReference type="RefSeq" id="WP_309667086.1">
    <property type="nucleotide sequence ID" value="NZ_JAVIZA010000001.1"/>
</dbReference>
<proteinExistence type="predicted"/>
<feature type="region of interest" description="Disordered" evidence="1">
    <location>
        <begin position="30"/>
        <end position="55"/>
    </location>
</feature>
<accession>A0ABU1I5K8</accession>
<keyword evidence="3" id="KW-1185">Reference proteome</keyword>
<evidence type="ECO:0000313" key="3">
    <source>
        <dbReference type="Proteomes" id="UP001260188"/>
    </source>
</evidence>
<sequence length="55" mass="6058">MTVLSRDDGAFSARTETELSVVRIDLGGDLGDATVHTARRKPPRRERTLAARTHP</sequence>
<reference evidence="2 3" key="1">
    <citation type="submission" date="2023-08" db="EMBL/GenBank/DDBJ databases">
        <title>Functional and genomic diversity of the sorghum phyllosphere microbiome.</title>
        <authorList>
            <person name="Shade A."/>
        </authorList>
    </citation>
    <scope>NUCLEOTIDE SEQUENCE [LARGE SCALE GENOMIC DNA]</scope>
    <source>
        <strain evidence="2 3">SORGH_AS_0919</strain>
    </source>
</reference>
<evidence type="ECO:0000256" key="1">
    <source>
        <dbReference type="SAM" id="MobiDB-lite"/>
    </source>
</evidence>